<keyword evidence="3" id="KW-0479">Metal-binding</keyword>
<gene>
    <name evidence="5" type="ORF">J057_12916</name>
</gene>
<dbReference type="GO" id="GO:0016787">
    <property type="term" value="F:hydrolase activity"/>
    <property type="evidence" value="ECO:0007669"/>
    <property type="project" value="UniProtKB-KW"/>
</dbReference>
<dbReference type="PRINTS" id="PR00413">
    <property type="entry name" value="HADHALOGNASE"/>
</dbReference>
<dbReference type="SFLD" id="SFLDG01129">
    <property type="entry name" value="C1.5:_HAD__Beta-PGM__Phosphata"/>
    <property type="match status" value="1"/>
</dbReference>
<dbReference type="AlphaFoldDB" id="N6X5B7"/>
<dbReference type="STRING" id="626887.J057_12916"/>
<reference evidence="5 6" key="1">
    <citation type="journal article" date="2013" name="Genome Announc.">
        <title>Genome Sequence of the Polycyclic Aromatic Hydrocarbon-Degrading Bacterium Strain Marinobacter nanhaiticus D15-8WT.</title>
        <authorList>
            <person name="Cui Z."/>
            <person name="Gao W."/>
            <person name="Li Q."/>
            <person name="Xu G."/>
            <person name="Zheng L."/>
        </authorList>
    </citation>
    <scope>NUCLEOTIDE SEQUENCE [LARGE SCALE GENOMIC DNA]</scope>
    <source>
        <strain evidence="5 6">D15-8W</strain>
    </source>
</reference>
<evidence type="ECO:0000313" key="6">
    <source>
        <dbReference type="Proteomes" id="UP000013165"/>
    </source>
</evidence>
<dbReference type="Proteomes" id="UP000013165">
    <property type="component" value="Unassembled WGS sequence"/>
</dbReference>
<dbReference type="EMBL" id="APLQ01000011">
    <property type="protein sequence ID" value="ENO16258.1"/>
    <property type="molecule type" value="Genomic_DNA"/>
</dbReference>
<evidence type="ECO:0000256" key="2">
    <source>
        <dbReference type="ARBA" id="ARBA00006171"/>
    </source>
</evidence>
<accession>N6X5B7</accession>
<dbReference type="OrthoDB" id="9800058at2"/>
<dbReference type="SUPFAM" id="SSF56784">
    <property type="entry name" value="HAD-like"/>
    <property type="match status" value="1"/>
</dbReference>
<protein>
    <submittedName>
        <fullName evidence="5">HAD family hydrolase</fullName>
    </submittedName>
</protein>
<dbReference type="PANTHER" id="PTHR46193:SF10">
    <property type="entry name" value="6-PHOSPHOGLUCONATE PHOSPHATASE"/>
    <property type="match status" value="1"/>
</dbReference>
<comment type="similarity">
    <text evidence="2">Belongs to the HAD-like hydrolase superfamily. CbbY/CbbZ/Gph/YieH family.</text>
</comment>
<dbReference type="GO" id="GO:0046872">
    <property type="term" value="F:metal ion binding"/>
    <property type="evidence" value="ECO:0007669"/>
    <property type="project" value="UniProtKB-KW"/>
</dbReference>
<evidence type="ECO:0000256" key="1">
    <source>
        <dbReference type="ARBA" id="ARBA00001946"/>
    </source>
</evidence>
<evidence type="ECO:0000256" key="3">
    <source>
        <dbReference type="ARBA" id="ARBA00022723"/>
    </source>
</evidence>
<dbReference type="SFLD" id="SFLDS00003">
    <property type="entry name" value="Haloacid_Dehalogenase"/>
    <property type="match status" value="1"/>
</dbReference>
<comment type="caution">
    <text evidence="5">The sequence shown here is derived from an EMBL/GenBank/DDBJ whole genome shotgun (WGS) entry which is preliminary data.</text>
</comment>
<dbReference type="InterPro" id="IPR041492">
    <property type="entry name" value="HAD_2"/>
</dbReference>
<dbReference type="RefSeq" id="WP_004580544.1">
    <property type="nucleotide sequence ID" value="NZ_AP028878.1"/>
</dbReference>
<dbReference type="Gene3D" id="3.40.50.1000">
    <property type="entry name" value="HAD superfamily/HAD-like"/>
    <property type="match status" value="1"/>
</dbReference>
<sequence>METLIFDCDGVLVDSEVIAEATLIAQLRDWLPDLQSDTVLRHALGMTTENILIHLEQLSAHSLPEDALPLVDDAIDARLAKELKPIEGVAEAVAKLNMPLAIVSNSRRSRVLNSLRTTGLDAWLGKYPLFTAEQASLPKPDPAVYLLAAKEMGRRPEDCLVVEDSVSGVTAAKGAGMTVIGFIGASHIEGGHDQQLREAGAWEILSGMHGLQSLVERWRRERTRRTRHAGS</sequence>
<keyword evidence="4" id="KW-0460">Magnesium</keyword>
<dbReference type="Pfam" id="PF13419">
    <property type="entry name" value="HAD_2"/>
    <property type="match status" value="1"/>
</dbReference>
<dbReference type="InterPro" id="IPR023214">
    <property type="entry name" value="HAD_sf"/>
</dbReference>
<dbReference type="PATRIC" id="fig|626887.3.peg.2587"/>
<keyword evidence="5" id="KW-0378">Hydrolase</keyword>
<proteinExistence type="inferred from homology"/>
<name>N6X5B7_9GAMM</name>
<dbReference type="InterPro" id="IPR051600">
    <property type="entry name" value="Beta-PGM-like"/>
</dbReference>
<dbReference type="NCBIfam" id="TIGR01509">
    <property type="entry name" value="HAD-SF-IA-v3"/>
    <property type="match status" value="1"/>
</dbReference>
<evidence type="ECO:0000313" key="5">
    <source>
        <dbReference type="EMBL" id="ENO16258.1"/>
    </source>
</evidence>
<dbReference type="PANTHER" id="PTHR46193">
    <property type="entry name" value="6-PHOSPHOGLUCONATE PHOSPHATASE"/>
    <property type="match status" value="1"/>
</dbReference>
<keyword evidence="6" id="KW-1185">Reference proteome</keyword>
<dbReference type="InterPro" id="IPR036412">
    <property type="entry name" value="HAD-like_sf"/>
</dbReference>
<dbReference type="HOGENOM" id="CLU_045011_13_2_6"/>
<comment type="cofactor">
    <cofactor evidence="1">
        <name>Mg(2+)</name>
        <dbReference type="ChEBI" id="CHEBI:18420"/>
    </cofactor>
</comment>
<evidence type="ECO:0000256" key="4">
    <source>
        <dbReference type="ARBA" id="ARBA00022842"/>
    </source>
</evidence>
<dbReference type="InterPro" id="IPR006439">
    <property type="entry name" value="HAD-SF_hydro_IA"/>
</dbReference>
<dbReference type="Gene3D" id="1.10.150.240">
    <property type="entry name" value="Putative phosphatase, domain 2"/>
    <property type="match status" value="1"/>
</dbReference>
<dbReference type="eggNOG" id="COG0637">
    <property type="taxonomic scope" value="Bacteria"/>
</dbReference>
<organism evidence="5 6">
    <name type="scientific">Marinobacter nanhaiticus D15-8W</name>
    <dbReference type="NCBI Taxonomy" id="626887"/>
    <lineage>
        <taxon>Bacteria</taxon>
        <taxon>Pseudomonadati</taxon>
        <taxon>Pseudomonadota</taxon>
        <taxon>Gammaproteobacteria</taxon>
        <taxon>Pseudomonadales</taxon>
        <taxon>Marinobacteraceae</taxon>
        <taxon>Marinobacter</taxon>
    </lineage>
</organism>
<dbReference type="InterPro" id="IPR023198">
    <property type="entry name" value="PGP-like_dom2"/>
</dbReference>